<keyword evidence="1" id="KW-1185">Reference proteome</keyword>
<dbReference type="AlphaFoldDB" id="A0A915JBP5"/>
<sequence length="118" mass="13552">MTSITIACPNDHHNTLSFKSSALFRPPDSQALFFVVRQFKSQFDRFHDRNREHKLCMNKQHNKKSARGIRQKLATRVSGHTGEAALCLQCWDELTTVCPSGDTSTQNFSDQNYEDPYD</sequence>
<evidence type="ECO:0000313" key="2">
    <source>
        <dbReference type="WBParaSite" id="nRc.2.0.1.t23071-RA"/>
    </source>
</evidence>
<proteinExistence type="predicted"/>
<organism evidence="1 2">
    <name type="scientific">Romanomermis culicivorax</name>
    <name type="common">Nematode worm</name>
    <dbReference type="NCBI Taxonomy" id="13658"/>
    <lineage>
        <taxon>Eukaryota</taxon>
        <taxon>Metazoa</taxon>
        <taxon>Ecdysozoa</taxon>
        <taxon>Nematoda</taxon>
        <taxon>Enoplea</taxon>
        <taxon>Dorylaimia</taxon>
        <taxon>Mermithida</taxon>
        <taxon>Mermithoidea</taxon>
        <taxon>Mermithidae</taxon>
        <taxon>Romanomermis</taxon>
    </lineage>
</organism>
<dbReference type="WBParaSite" id="nRc.2.0.1.t23071-RA">
    <property type="protein sequence ID" value="nRc.2.0.1.t23071-RA"/>
    <property type="gene ID" value="nRc.2.0.1.g23071"/>
</dbReference>
<reference evidence="2" key="1">
    <citation type="submission" date="2022-11" db="UniProtKB">
        <authorList>
            <consortium name="WormBaseParasite"/>
        </authorList>
    </citation>
    <scope>IDENTIFICATION</scope>
</reference>
<dbReference type="Proteomes" id="UP000887565">
    <property type="component" value="Unplaced"/>
</dbReference>
<accession>A0A915JBP5</accession>
<evidence type="ECO:0000313" key="1">
    <source>
        <dbReference type="Proteomes" id="UP000887565"/>
    </source>
</evidence>
<protein>
    <submittedName>
        <fullName evidence="2">Uncharacterized protein</fullName>
    </submittedName>
</protein>
<name>A0A915JBP5_ROMCU</name>